<evidence type="ECO:0008006" key="4">
    <source>
        <dbReference type="Google" id="ProtNLM"/>
    </source>
</evidence>
<sequence length="108" mass="11965">MDEFKKIQHDINDESDLHSFAVVLSCLFGLSISFFGFSCRRAISATGFTVLGIVNKLLTVMVNLVIWDNHSTCVGTLICMLGGVLYQQSTRKPKETVQENHVDVEAKG</sequence>
<keyword evidence="1" id="KW-0812">Transmembrane</keyword>
<organism evidence="2 3">
    <name type="scientific">Vicia faba</name>
    <name type="common">Broad bean</name>
    <name type="synonym">Faba vulgaris</name>
    <dbReference type="NCBI Taxonomy" id="3906"/>
    <lineage>
        <taxon>Eukaryota</taxon>
        <taxon>Viridiplantae</taxon>
        <taxon>Streptophyta</taxon>
        <taxon>Embryophyta</taxon>
        <taxon>Tracheophyta</taxon>
        <taxon>Spermatophyta</taxon>
        <taxon>Magnoliopsida</taxon>
        <taxon>eudicotyledons</taxon>
        <taxon>Gunneridae</taxon>
        <taxon>Pentapetalae</taxon>
        <taxon>rosids</taxon>
        <taxon>fabids</taxon>
        <taxon>Fabales</taxon>
        <taxon>Fabaceae</taxon>
        <taxon>Papilionoideae</taxon>
        <taxon>50 kb inversion clade</taxon>
        <taxon>NPAAA clade</taxon>
        <taxon>Hologalegina</taxon>
        <taxon>IRL clade</taxon>
        <taxon>Fabeae</taxon>
        <taxon>Vicia</taxon>
    </lineage>
</organism>
<keyword evidence="1" id="KW-0472">Membrane</keyword>
<keyword evidence="1" id="KW-1133">Transmembrane helix</keyword>
<dbReference type="AlphaFoldDB" id="A0AAV0ZTY3"/>
<evidence type="ECO:0000313" key="2">
    <source>
        <dbReference type="EMBL" id="CAI8600983.1"/>
    </source>
</evidence>
<reference evidence="2 3" key="1">
    <citation type="submission" date="2023-01" db="EMBL/GenBank/DDBJ databases">
        <authorList>
            <person name="Kreplak J."/>
        </authorList>
    </citation>
    <scope>NUCLEOTIDE SEQUENCE [LARGE SCALE GENOMIC DNA]</scope>
</reference>
<accession>A0AAV0ZTY3</accession>
<evidence type="ECO:0000313" key="3">
    <source>
        <dbReference type="Proteomes" id="UP001157006"/>
    </source>
</evidence>
<feature type="transmembrane region" description="Helical" evidence="1">
    <location>
        <begin position="20"/>
        <end position="38"/>
    </location>
</feature>
<evidence type="ECO:0000256" key="1">
    <source>
        <dbReference type="SAM" id="Phobius"/>
    </source>
</evidence>
<keyword evidence="3" id="KW-1185">Reference proteome</keyword>
<name>A0AAV0ZTY3_VICFA</name>
<gene>
    <name evidence="2" type="ORF">VFH_II250320</name>
</gene>
<proteinExistence type="predicted"/>
<feature type="transmembrane region" description="Helical" evidence="1">
    <location>
        <begin position="45"/>
        <end position="67"/>
    </location>
</feature>
<dbReference type="Proteomes" id="UP001157006">
    <property type="component" value="Chromosome 2"/>
</dbReference>
<dbReference type="EMBL" id="OX451737">
    <property type="protein sequence ID" value="CAI8600983.1"/>
    <property type="molecule type" value="Genomic_DNA"/>
</dbReference>
<protein>
    <recommendedName>
        <fullName evidence="4">Sugar phosphate transporter domain-containing protein</fullName>
    </recommendedName>
</protein>